<evidence type="ECO:0000256" key="1">
    <source>
        <dbReference type="SAM" id="SignalP"/>
    </source>
</evidence>
<dbReference type="Pfam" id="PF00656">
    <property type="entry name" value="Peptidase_C14"/>
    <property type="match status" value="1"/>
</dbReference>
<dbReference type="GO" id="GO:0005737">
    <property type="term" value="C:cytoplasm"/>
    <property type="evidence" value="ECO:0007669"/>
    <property type="project" value="TreeGrafter"/>
</dbReference>
<dbReference type="Pfam" id="PF14326">
    <property type="entry name" value="DUF4384"/>
    <property type="match status" value="1"/>
</dbReference>
<keyword evidence="1" id="KW-0732">Signal</keyword>
<gene>
    <name evidence="4" type="ORF">HXW94_13510</name>
</gene>
<dbReference type="InterPro" id="IPR011600">
    <property type="entry name" value="Pept_C14_caspase"/>
</dbReference>
<dbReference type="GO" id="GO:0004197">
    <property type="term" value="F:cysteine-type endopeptidase activity"/>
    <property type="evidence" value="ECO:0007669"/>
    <property type="project" value="InterPro"/>
</dbReference>
<dbReference type="RefSeq" id="WP_178367447.1">
    <property type="nucleotide sequence ID" value="NZ_JACADJ010000054.1"/>
</dbReference>
<feature type="signal peptide" evidence="1">
    <location>
        <begin position="1"/>
        <end position="28"/>
    </location>
</feature>
<dbReference type="PANTHER" id="PTHR48104">
    <property type="entry name" value="METACASPASE-4"/>
    <property type="match status" value="1"/>
</dbReference>
<proteinExistence type="predicted"/>
<dbReference type="InterPro" id="IPR050452">
    <property type="entry name" value="Metacaspase"/>
</dbReference>
<dbReference type="InterPro" id="IPR029030">
    <property type="entry name" value="Caspase-like_dom_sf"/>
</dbReference>
<comment type="caution">
    <text evidence="4">The sequence shown here is derived from an EMBL/GenBank/DDBJ whole genome shotgun (WGS) entry which is preliminary data.</text>
</comment>
<organism evidence="4 5">
    <name type="scientific">Desulfobacter latus</name>
    <dbReference type="NCBI Taxonomy" id="2292"/>
    <lineage>
        <taxon>Bacteria</taxon>
        <taxon>Pseudomonadati</taxon>
        <taxon>Thermodesulfobacteriota</taxon>
        <taxon>Desulfobacteria</taxon>
        <taxon>Desulfobacterales</taxon>
        <taxon>Desulfobacteraceae</taxon>
        <taxon>Desulfobacter</taxon>
    </lineage>
</organism>
<evidence type="ECO:0000313" key="4">
    <source>
        <dbReference type="EMBL" id="NWH05992.1"/>
    </source>
</evidence>
<dbReference type="AlphaFoldDB" id="A0A850T8Z1"/>
<keyword evidence="5" id="KW-1185">Reference proteome</keyword>
<dbReference type="GO" id="GO:0006508">
    <property type="term" value="P:proteolysis"/>
    <property type="evidence" value="ECO:0007669"/>
    <property type="project" value="InterPro"/>
</dbReference>
<evidence type="ECO:0000259" key="3">
    <source>
        <dbReference type="Pfam" id="PF14326"/>
    </source>
</evidence>
<dbReference type="Gene3D" id="3.40.50.1460">
    <property type="match status" value="1"/>
</dbReference>
<reference evidence="4 5" key="1">
    <citation type="submission" date="2020-06" db="EMBL/GenBank/DDBJ databases">
        <title>High-quality draft genome of sulfate reducer Desulfobacter latus type strain AcrS2 isolated from marine sediment.</title>
        <authorList>
            <person name="Hoppe M."/>
            <person name="Larsen C.K."/>
            <person name="Marshall I.P.G."/>
            <person name="Schramm A."/>
            <person name="Marietou A.G."/>
        </authorList>
    </citation>
    <scope>NUCLEOTIDE SEQUENCE [LARGE SCALE GENOMIC DNA]</scope>
    <source>
        <strain evidence="4 5">AcRS2</strain>
    </source>
</reference>
<evidence type="ECO:0000259" key="2">
    <source>
        <dbReference type="Pfam" id="PF00656"/>
    </source>
</evidence>
<dbReference type="PANTHER" id="PTHR48104:SF30">
    <property type="entry name" value="METACASPASE-1"/>
    <property type="match status" value="1"/>
</dbReference>
<protein>
    <submittedName>
        <fullName evidence="4">Caspase family protein</fullName>
    </submittedName>
</protein>
<feature type="domain" description="DUF4384" evidence="3">
    <location>
        <begin position="328"/>
        <end position="407"/>
    </location>
</feature>
<sequence>MNGYHYCMHRGICLILICLLLSAWPAFAENRALIIGVGKYQISSGNLPGIDKDVEMAKKVAQAIGFKSHQIKVLRDEQATLDNIGNTISDWLIKGTTKNDRVFFYFSGHGSHVADTDRDEKDKADEVLLPHDTQIKDKTLKNVFLDDVFGKMLAKIPARESFIFIDACHSGTSTKSFAGMDQKAKFFIYPGMPRLVGKANFSTQPRRRAITRERFASLSACQDDETAIATREGSLFTRGLYDAVTKSNGKSVSLKQLKKSTTAYIAAHTSPDKVHHPDLAGSKKLQGKSIHVTSAVTSSSESSLWDRVLLLTEGADYKVPVRTNQSKFKEGDLLEVSLTMPHDGYVNVINLSPNDTKPAILFPNGYHKENFFKAGTRITIPSKDDDFNLPASPPFGKTLIAVFVTTQKINSYKKGLGNSGDLIKLMSSETAEEFDVVRSCFSVQPKSLGLGAGNVIALVEQ</sequence>
<feature type="domain" description="Peptidase C14 caspase" evidence="2">
    <location>
        <begin position="31"/>
        <end position="266"/>
    </location>
</feature>
<dbReference type="InterPro" id="IPR025493">
    <property type="entry name" value="DUF4384"/>
</dbReference>
<dbReference type="EMBL" id="JACADJ010000054">
    <property type="protein sequence ID" value="NWH05992.1"/>
    <property type="molecule type" value="Genomic_DNA"/>
</dbReference>
<feature type="chain" id="PRO_5032800689" evidence="1">
    <location>
        <begin position="29"/>
        <end position="461"/>
    </location>
</feature>
<accession>A0A850T8Z1</accession>
<name>A0A850T8Z1_9BACT</name>
<evidence type="ECO:0000313" key="5">
    <source>
        <dbReference type="Proteomes" id="UP000553343"/>
    </source>
</evidence>
<dbReference type="Proteomes" id="UP000553343">
    <property type="component" value="Unassembled WGS sequence"/>
</dbReference>
<dbReference type="SUPFAM" id="SSF52129">
    <property type="entry name" value="Caspase-like"/>
    <property type="match status" value="1"/>
</dbReference>